<dbReference type="AlphaFoldDB" id="A0A2W2H850"/>
<dbReference type="Proteomes" id="UP000248544">
    <property type="component" value="Unassembled WGS sequence"/>
</dbReference>
<feature type="transmembrane region" description="Helical" evidence="11">
    <location>
        <begin position="132"/>
        <end position="154"/>
    </location>
</feature>
<dbReference type="CDD" id="cd17369">
    <property type="entry name" value="MFS_ShiA_like"/>
    <property type="match status" value="1"/>
</dbReference>
<keyword evidence="14" id="KW-1185">Reference proteome</keyword>
<comment type="subcellular location">
    <subcellularLocation>
        <location evidence="1">Cell membrane</location>
        <topology evidence="1">Multi-pass membrane protein</topology>
    </subcellularLocation>
</comment>
<keyword evidence="3" id="KW-0813">Transport</keyword>
<comment type="function">
    <text evidence="9">May be a proton symporter involved in the uptake of osmolytes such as proline and glycine betaine.</text>
</comment>
<feature type="transmembrane region" description="Helical" evidence="11">
    <location>
        <begin position="198"/>
        <end position="219"/>
    </location>
</feature>
<feature type="domain" description="Major facilitator superfamily (MFS) profile" evidence="12">
    <location>
        <begin position="25"/>
        <end position="439"/>
    </location>
</feature>
<dbReference type="InterPro" id="IPR020846">
    <property type="entry name" value="MFS_dom"/>
</dbReference>
<dbReference type="GO" id="GO:0015293">
    <property type="term" value="F:symporter activity"/>
    <property type="evidence" value="ECO:0007669"/>
    <property type="project" value="UniProtKB-KW"/>
</dbReference>
<feature type="transmembrane region" description="Helical" evidence="11">
    <location>
        <begin position="342"/>
        <end position="363"/>
    </location>
</feature>
<dbReference type="InterPro" id="IPR011701">
    <property type="entry name" value="MFS"/>
</dbReference>
<dbReference type="FunFam" id="1.20.1250.20:FF:000001">
    <property type="entry name" value="Dicarboxylate MFS transporter"/>
    <property type="match status" value="1"/>
</dbReference>
<feature type="transmembrane region" description="Helical" evidence="11">
    <location>
        <begin position="317"/>
        <end position="336"/>
    </location>
</feature>
<evidence type="ECO:0000313" key="14">
    <source>
        <dbReference type="Proteomes" id="UP000248544"/>
    </source>
</evidence>
<evidence type="ECO:0000256" key="3">
    <source>
        <dbReference type="ARBA" id="ARBA00022448"/>
    </source>
</evidence>
<evidence type="ECO:0000256" key="6">
    <source>
        <dbReference type="ARBA" id="ARBA00022847"/>
    </source>
</evidence>
<evidence type="ECO:0000256" key="5">
    <source>
        <dbReference type="ARBA" id="ARBA00022692"/>
    </source>
</evidence>
<feature type="transmembrane region" description="Helical" evidence="11">
    <location>
        <begin position="251"/>
        <end position="276"/>
    </location>
</feature>
<organism evidence="13 14">
    <name type="scientific">Spongiactinospora gelatinilytica</name>
    <dbReference type="NCBI Taxonomy" id="2666298"/>
    <lineage>
        <taxon>Bacteria</taxon>
        <taxon>Bacillati</taxon>
        <taxon>Actinomycetota</taxon>
        <taxon>Actinomycetes</taxon>
        <taxon>Streptosporangiales</taxon>
        <taxon>Streptosporangiaceae</taxon>
        <taxon>Spongiactinospora</taxon>
    </lineage>
</organism>
<evidence type="ECO:0000256" key="11">
    <source>
        <dbReference type="SAM" id="Phobius"/>
    </source>
</evidence>
<dbReference type="RefSeq" id="WP_111167417.1">
    <property type="nucleotide sequence ID" value="NZ_POUA01000082.1"/>
</dbReference>
<reference evidence="13 14" key="1">
    <citation type="submission" date="2018-01" db="EMBL/GenBank/DDBJ databases">
        <title>Draft genome sequence of Sphaerisporangium sp. 7K107.</title>
        <authorList>
            <person name="Sahin N."/>
            <person name="Saygin H."/>
            <person name="Ay H."/>
        </authorList>
    </citation>
    <scope>NUCLEOTIDE SEQUENCE [LARGE SCALE GENOMIC DNA]</scope>
    <source>
        <strain evidence="13 14">7K107</strain>
    </source>
</reference>
<evidence type="ECO:0000256" key="1">
    <source>
        <dbReference type="ARBA" id="ARBA00004651"/>
    </source>
</evidence>
<comment type="similarity">
    <text evidence="2">Belongs to the major facilitator superfamily. Metabolite:H+ Symporter (MHS) family (TC 2.A.1.6) family.</text>
</comment>
<dbReference type="PROSITE" id="PS50850">
    <property type="entry name" value="MFS"/>
    <property type="match status" value="1"/>
</dbReference>
<name>A0A2W2H850_9ACTN</name>
<accession>A0A2W2H850</accession>
<keyword evidence="8 11" id="KW-0472">Membrane</keyword>
<feature type="transmembrane region" description="Helical" evidence="11">
    <location>
        <begin position="288"/>
        <end position="310"/>
    </location>
</feature>
<dbReference type="Gene3D" id="1.20.1250.20">
    <property type="entry name" value="MFS general substrate transporter like domains"/>
    <property type="match status" value="1"/>
</dbReference>
<sequence length="450" mass="46612">MAEPVSNAQPNATSDAATPTKARKAALAAFVGTSIEYYDYYAYATASALVFGKLFFPDTGNPFIGTMAAFATFAVGFLVRPIGGIVFGHYGDRVGRKTALVTTLVLMGGATFLIGLLPTYETAGILSPICLVLLRLAQGFAVGGEWGGAALIAVEHAPPSRKTFYSSFAQLGSPGGTVLSSAAFSLAALLGGGDLLEWAWRVPFLFSAVLVIIGLVIRLKLEESPEFQRAQKRNTVVKSPLKVTVQGSWKLILMGVGTVAVGVGGFYMTGTLFLSYAVDQVGIAQQTILSAQLIAAASSIVSFPVLAALADRYGKRLAMFSGLIGTIVIAAPHYYMAHTESAVLITLMLIVTQTVSAGAWVTIPALLSEAFPVETRYTAMSLSFQLAGVLFGGLVPVAGAGLVAMAAGSPLPAIGLLIALALINLLGATLLIRAVAAKAAAPADISERTA</sequence>
<dbReference type="EMBL" id="POUA01000082">
    <property type="protein sequence ID" value="PZG48105.1"/>
    <property type="molecule type" value="Genomic_DNA"/>
</dbReference>
<evidence type="ECO:0000259" key="12">
    <source>
        <dbReference type="PROSITE" id="PS50850"/>
    </source>
</evidence>
<evidence type="ECO:0000256" key="8">
    <source>
        <dbReference type="ARBA" id="ARBA00023136"/>
    </source>
</evidence>
<evidence type="ECO:0000256" key="10">
    <source>
        <dbReference type="ARBA" id="ARBA00039918"/>
    </source>
</evidence>
<feature type="transmembrane region" description="Helical" evidence="11">
    <location>
        <begin position="384"/>
        <end position="407"/>
    </location>
</feature>
<dbReference type="SUPFAM" id="SSF103473">
    <property type="entry name" value="MFS general substrate transporter"/>
    <property type="match status" value="1"/>
</dbReference>
<evidence type="ECO:0000256" key="4">
    <source>
        <dbReference type="ARBA" id="ARBA00022475"/>
    </source>
</evidence>
<evidence type="ECO:0000256" key="9">
    <source>
        <dbReference type="ARBA" id="ARBA00037295"/>
    </source>
</evidence>
<feature type="transmembrane region" description="Helical" evidence="11">
    <location>
        <begin position="63"/>
        <end position="87"/>
    </location>
</feature>
<keyword evidence="7 11" id="KW-1133">Transmembrane helix</keyword>
<feature type="transmembrane region" description="Helical" evidence="11">
    <location>
        <begin position="99"/>
        <end position="120"/>
    </location>
</feature>
<evidence type="ECO:0000313" key="13">
    <source>
        <dbReference type="EMBL" id="PZG48105.1"/>
    </source>
</evidence>
<keyword evidence="5 11" id="KW-0812">Transmembrane</keyword>
<dbReference type="InterPro" id="IPR036259">
    <property type="entry name" value="MFS_trans_sf"/>
</dbReference>
<evidence type="ECO:0000256" key="7">
    <source>
        <dbReference type="ARBA" id="ARBA00022989"/>
    </source>
</evidence>
<feature type="transmembrane region" description="Helical" evidence="11">
    <location>
        <begin position="175"/>
        <end position="192"/>
    </location>
</feature>
<keyword evidence="6" id="KW-0769">Symport</keyword>
<dbReference type="GO" id="GO:0005886">
    <property type="term" value="C:plasma membrane"/>
    <property type="evidence" value="ECO:0007669"/>
    <property type="project" value="UniProtKB-SubCell"/>
</dbReference>
<dbReference type="PANTHER" id="PTHR43045:SF1">
    <property type="entry name" value="SHIKIMATE TRANSPORTER"/>
    <property type="match status" value="1"/>
</dbReference>
<gene>
    <name evidence="13" type="ORF">C1I98_12960</name>
</gene>
<protein>
    <recommendedName>
        <fullName evidence="10">Putative proline/betaine transporter</fullName>
    </recommendedName>
</protein>
<dbReference type="PANTHER" id="PTHR43045">
    <property type="entry name" value="SHIKIMATE TRANSPORTER"/>
    <property type="match status" value="1"/>
</dbReference>
<dbReference type="Pfam" id="PF07690">
    <property type="entry name" value="MFS_1"/>
    <property type="match status" value="1"/>
</dbReference>
<proteinExistence type="inferred from homology"/>
<evidence type="ECO:0000256" key="2">
    <source>
        <dbReference type="ARBA" id="ARBA00008240"/>
    </source>
</evidence>
<comment type="caution">
    <text evidence="13">The sequence shown here is derived from an EMBL/GenBank/DDBJ whole genome shotgun (WGS) entry which is preliminary data.</text>
</comment>
<keyword evidence="4" id="KW-1003">Cell membrane</keyword>
<feature type="transmembrane region" description="Helical" evidence="11">
    <location>
        <begin position="413"/>
        <end position="432"/>
    </location>
</feature>